<dbReference type="Pfam" id="PF02518">
    <property type="entry name" value="HATPase_c"/>
    <property type="match status" value="1"/>
</dbReference>
<keyword evidence="3" id="KW-0597">Phosphoprotein</keyword>
<dbReference type="InterPro" id="IPR011712">
    <property type="entry name" value="Sig_transdc_His_kin_sub3_dim/P"/>
</dbReference>
<proteinExistence type="predicted"/>
<keyword evidence="7" id="KW-0067">ATP-binding</keyword>
<dbReference type="Pfam" id="PF07730">
    <property type="entry name" value="HisKA_3"/>
    <property type="match status" value="1"/>
</dbReference>
<dbReference type="AlphaFoldDB" id="A0A8J3QNT8"/>
<accession>A0A8J3QNT8</accession>
<evidence type="ECO:0000256" key="3">
    <source>
        <dbReference type="ARBA" id="ARBA00022553"/>
    </source>
</evidence>
<dbReference type="GO" id="GO:0000155">
    <property type="term" value="F:phosphorelay sensor kinase activity"/>
    <property type="evidence" value="ECO:0007669"/>
    <property type="project" value="InterPro"/>
</dbReference>
<keyword evidence="9" id="KW-0812">Transmembrane</keyword>
<evidence type="ECO:0000256" key="5">
    <source>
        <dbReference type="ARBA" id="ARBA00022741"/>
    </source>
</evidence>
<dbReference type="RefSeq" id="WP_239133408.1">
    <property type="nucleotide sequence ID" value="NZ_BONZ01000013.1"/>
</dbReference>
<dbReference type="EMBL" id="BONZ01000013">
    <property type="protein sequence ID" value="GIH13025.1"/>
    <property type="molecule type" value="Genomic_DNA"/>
</dbReference>
<keyword evidence="8" id="KW-0902">Two-component regulatory system</keyword>
<dbReference type="EC" id="2.7.13.3" evidence="2"/>
<dbReference type="SUPFAM" id="SSF55874">
    <property type="entry name" value="ATPase domain of HSP90 chaperone/DNA topoisomerase II/histidine kinase"/>
    <property type="match status" value="1"/>
</dbReference>
<comment type="catalytic activity">
    <reaction evidence="1">
        <text>ATP + protein L-histidine = ADP + protein N-phospho-L-histidine.</text>
        <dbReference type="EC" id="2.7.13.3"/>
    </reaction>
</comment>
<evidence type="ECO:0000313" key="12">
    <source>
        <dbReference type="Proteomes" id="UP000642748"/>
    </source>
</evidence>
<dbReference type="GO" id="GO:0005524">
    <property type="term" value="F:ATP binding"/>
    <property type="evidence" value="ECO:0007669"/>
    <property type="project" value="UniProtKB-KW"/>
</dbReference>
<dbReference type="Pfam" id="PF13796">
    <property type="entry name" value="Sensor"/>
    <property type="match status" value="1"/>
</dbReference>
<evidence type="ECO:0000256" key="6">
    <source>
        <dbReference type="ARBA" id="ARBA00022777"/>
    </source>
</evidence>
<feature type="transmembrane region" description="Helical" evidence="9">
    <location>
        <begin position="37"/>
        <end position="56"/>
    </location>
</feature>
<dbReference type="Gene3D" id="1.20.5.1930">
    <property type="match status" value="1"/>
</dbReference>
<evidence type="ECO:0000256" key="7">
    <source>
        <dbReference type="ARBA" id="ARBA00022840"/>
    </source>
</evidence>
<comment type="caution">
    <text evidence="11">The sequence shown here is derived from an EMBL/GenBank/DDBJ whole genome shotgun (WGS) entry which is preliminary data.</text>
</comment>
<feature type="domain" description="Histidine kinase/HSP90-like ATPase" evidence="10">
    <location>
        <begin position="321"/>
        <end position="410"/>
    </location>
</feature>
<evidence type="ECO:0000259" key="10">
    <source>
        <dbReference type="SMART" id="SM00387"/>
    </source>
</evidence>
<dbReference type="GO" id="GO:0016020">
    <property type="term" value="C:membrane"/>
    <property type="evidence" value="ECO:0007669"/>
    <property type="project" value="InterPro"/>
</dbReference>
<dbReference type="Gene3D" id="3.30.565.10">
    <property type="entry name" value="Histidine kinase-like ATPase, C-terminal domain"/>
    <property type="match status" value="1"/>
</dbReference>
<keyword evidence="12" id="KW-1185">Reference proteome</keyword>
<dbReference type="GO" id="GO:0046983">
    <property type="term" value="F:protein dimerization activity"/>
    <property type="evidence" value="ECO:0007669"/>
    <property type="project" value="InterPro"/>
</dbReference>
<dbReference type="SMART" id="SM00387">
    <property type="entry name" value="HATPase_c"/>
    <property type="match status" value="1"/>
</dbReference>
<sequence length="410" mass="42509">MRHVIAKTGRALAYVVTGLFAGVLGFAWSLAATLAVVVTSVTHLGGHVFLGAAWVTRRFAGLERRRAGWVLGVPIAAPYVPVTGDRVRQRVGAVAGQPATWRDLAWLVLLFPVGLVTGGAGLVVALVGVGVAVAPTWAWAVPNPHAPFPMKPLLTTTPGRFGLAVIGLALLPVVLGIVRTLAAGPARLAAALLAPGEHRRLVDETARLAETRRRVVDAQAAELRRIERDLHDGAQARIVAAGMTLALAARKLHADGDAAPDVDLARRQLDDALGELRRLVRGIHPPILTDRGLHAALAALAGDSPFPVQLRGDPDARYPAAVESAAYFVVAEGLANAAKHAAATAGTIDVLRAGDVVRVEVRDNGRGGADPTGAGLDGLRRRVEALDGGLTLTSPAGGPTVLSVELPCAS</sequence>
<evidence type="ECO:0000256" key="1">
    <source>
        <dbReference type="ARBA" id="ARBA00000085"/>
    </source>
</evidence>
<dbReference type="PANTHER" id="PTHR24421">
    <property type="entry name" value="NITRATE/NITRITE SENSOR PROTEIN NARX-RELATED"/>
    <property type="match status" value="1"/>
</dbReference>
<dbReference type="InterPro" id="IPR050482">
    <property type="entry name" value="Sensor_HK_TwoCompSys"/>
</dbReference>
<evidence type="ECO:0000313" key="11">
    <source>
        <dbReference type="EMBL" id="GIH13025.1"/>
    </source>
</evidence>
<keyword evidence="9" id="KW-1133">Transmembrane helix</keyword>
<keyword evidence="4" id="KW-0808">Transferase</keyword>
<feature type="transmembrane region" description="Helical" evidence="9">
    <location>
        <begin position="160"/>
        <end position="178"/>
    </location>
</feature>
<dbReference type="Proteomes" id="UP000642748">
    <property type="component" value="Unassembled WGS sequence"/>
</dbReference>
<keyword evidence="5" id="KW-0547">Nucleotide-binding</keyword>
<keyword evidence="6 11" id="KW-0418">Kinase</keyword>
<organism evidence="11 12">
    <name type="scientific">Rugosimonospora africana</name>
    <dbReference type="NCBI Taxonomy" id="556532"/>
    <lineage>
        <taxon>Bacteria</taxon>
        <taxon>Bacillati</taxon>
        <taxon>Actinomycetota</taxon>
        <taxon>Actinomycetes</taxon>
        <taxon>Micromonosporales</taxon>
        <taxon>Micromonosporaceae</taxon>
        <taxon>Rugosimonospora</taxon>
    </lineage>
</organism>
<evidence type="ECO:0000256" key="8">
    <source>
        <dbReference type="ARBA" id="ARBA00023012"/>
    </source>
</evidence>
<keyword evidence="9" id="KW-0472">Membrane</keyword>
<evidence type="ECO:0000256" key="9">
    <source>
        <dbReference type="SAM" id="Phobius"/>
    </source>
</evidence>
<feature type="transmembrane region" description="Helical" evidence="9">
    <location>
        <begin position="12"/>
        <end position="31"/>
    </location>
</feature>
<gene>
    <name evidence="11" type="ORF">Raf01_11970</name>
</gene>
<evidence type="ECO:0000256" key="4">
    <source>
        <dbReference type="ARBA" id="ARBA00022679"/>
    </source>
</evidence>
<dbReference type="PANTHER" id="PTHR24421:SF10">
    <property type="entry name" value="NITRATE_NITRITE SENSOR PROTEIN NARQ"/>
    <property type="match status" value="1"/>
</dbReference>
<protein>
    <recommendedName>
        <fullName evidence="2">histidine kinase</fullName>
        <ecNumber evidence="2">2.7.13.3</ecNumber>
    </recommendedName>
</protein>
<evidence type="ECO:0000256" key="2">
    <source>
        <dbReference type="ARBA" id="ARBA00012438"/>
    </source>
</evidence>
<reference evidence="11" key="1">
    <citation type="submission" date="2021-01" db="EMBL/GenBank/DDBJ databases">
        <title>Whole genome shotgun sequence of Rugosimonospora africana NBRC 104875.</title>
        <authorList>
            <person name="Komaki H."/>
            <person name="Tamura T."/>
        </authorList>
    </citation>
    <scope>NUCLEOTIDE SEQUENCE</scope>
    <source>
        <strain evidence="11">NBRC 104875</strain>
    </source>
</reference>
<dbReference type="InterPro" id="IPR003594">
    <property type="entry name" value="HATPase_dom"/>
</dbReference>
<dbReference type="InterPro" id="IPR036890">
    <property type="entry name" value="HATPase_C_sf"/>
</dbReference>
<name>A0A8J3QNT8_9ACTN</name>
<dbReference type="InterPro" id="IPR025828">
    <property type="entry name" value="Put_sensor_dom"/>
</dbReference>
<feature type="transmembrane region" description="Helical" evidence="9">
    <location>
        <begin position="107"/>
        <end position="140"/>
    </location>
</feature>